<feature type="active site" evidence="15">
    <location>
        <position position="361"/>
    </location>
</feature>
<evidence type="ECO:0000256" key="15">
    <source>
        <dbReference type="PIRSR" id="PIRSR600223-1"/>
    </source>
</evidence>
<dbReference type="InterPro" id="IPR000223">
    <property type="entry name" value="Pept_S26A_signal_pept_1"/>
</dbReference>
<dbReference type="Gene3D" id="2.10.109.10">
    <property type="entry name" value="Umud Fragment, subunit A"/>
    <property type="match status" value="1"/>
</dbReference>
<keyword evidence="12" id="KW-1133">Transmembrane helix</keyword>
<dbReference type="GO" id="GO:0005829">
    <property type="term" value="C:cytosol"/>
    <property type="evidence" value="ECO:0007669"/>
    <property type="project" value="UniProtKB-SubCell"/>
</dbReference>
<dbReference type="GO" id="GO:0003743">
    <property type="term" value="F:translation initiation factor activity"/>
    <property type="evidence" value="ECO:0007669"/>
    <property type="project" value="UniProtKB-KW"/>
</dbReference>
<comment type="similarity">
    <text evidence="3">Belongs to the eIF-2-alpha family.</text>
</comment>
<feature type="region of interest" description="Disordered" evidence="17">
    <location>
        <begin position="785"/>
        <end position="841"/>
    </location>
</feature>
<dbReference type="PROSITE" id="PS50920">
    <property type="entry name" value="SOLCAR"/>
    <property type="match status" value="3"/>
</dbReference>
<evidence type="ECO:0000256" key="17">
    <source>
        <dbReference type="SAM" id="MobiDB-lite"/>
    </source>
</evidence>
<evidence type="ECO:0000256" key="3">
    <source>
        <dbReference type="ARBA" id="ARBA00007223"/>
    </source>
</evidence>
<keyword evidence="7" id="KW-0597">Phosphoprotein</keyword>
<dbReference type="SMART" id="SM00316">
    <property type="entry name" value="S1"/>
    <property type="match status" value="1"/>
</dbReference>
<keyword evidence="13 16" id="KW-0472">Membrane</keyword>
<dbReference type="AlphaFoldDB" id="A0AAN6NWR9"/>
<feature type="region of interest" description="Disordered" evidence="17">
    <location>
        <begin position="512"/>
        <end position="540"/>
    </location>
</feature>
<dbReference type="GO" id="GO:0006465">
    <property type="term" value="P:signal peptide processing"/>
    <property type="evidence" value="ECO:0007669"/>
    <property type="project" value="InterPro"/>
</dbReference>
<dbReference type="Gene3D" id="3.30.70.1130">
    <property type="entry name" value="EIF_2_alpha"/>
    <property type="match status" value="1"/>
</dbReference>
<dbReference type="PANTHER" id="PTHR10602:SF0">
    <property type="entry name" value="EUKARYOTIC TRANSLATION INITIATION FACTOR 2 SUBUNIT 1"/>
    <property type="match status" value="1"/>
</dbReference>
<dbReference type="EMBL" id="MU859152">
    <property type="protein sequence ID" value="KAK3951282.1"/>
    <property type="molecule type" value="Genomic_DNA"/>
</dbReference>
<dbReference type="FunFam" id="2.40.50.140:FF:000015">
    <property type="entry name" value="Eukaryotic translation initiation factor 2 subunit alpha"/>
    <property type="match status" value="1"/>
</dbReference>
<keyword evidence="9" id="KW-0496">Mitochondrion</keyword>
<dbReference type="FunFam" id="1.10.150.190:FF:000002">
    <property type="entry name" value="Translation initiation factor 2, alpha subunit"/>
    <property type="match status" value="1"/>
</dbReference>
<dbReference type="FunFam" id="3.30.70.1130:FF:000001">
    <property type="entry name" value="Eukaryotic translation initiation factor 2 subunit 1"/>
    <property type="match status" value="1"/>
</dbReference>
<feature type="repeat" description="Solcar" evidence="16">
    <location>
        <begin position="665"/>
        <end position="738"/>
    </location>
</feature>
<dbReference type="Proteomes" id="UP001303222">
    <property type="component" value="Unassembled WGS sequence"/>
</dbReference>
<feature type="repeat" description="Solcar" evidence="16">
    <location>
        <begin position="574"/>
        <end position="662"/>
    </location>
</feature>
<comment type="subcellular location">
    <subcellularLocation>
        <location evidence="2">Cytoplasm</location>
        <location evidence="2">Cytosol</location>
    </subcellularLocation>
    <subcellularLocation>
        <location evidence="1">Membrane</location>
        <topology evidence="1">Multi-pass membrane protein</topology>
    </subcellularLocation>
</comment>
<evidence type="ECO:0000256" key="8">
    <source>
        <dbReference type="ARBA" id="ARBA00022692"/>
    </source>
</evidence>
<dbReference type="SUPFAM" id="SSF110993">
    <property type="entry name" value="eIF-2-alpha, C-terminal domain"/>
    <property type="match status" value="1"/>
</dbReference>
<keyword evidence="10" id="KW-0694">RNA-binding</keyword>
<sequence>MSLSNCRFYEEKYPEIDSFVMIADMGAYVKLLEYDNIDGMILLSELSRRRIRSIQKLIRVGRNEVVVVLRVDKEKGYIDLSKRRVSPEDIVRCEERYNKSKIVHSIMRHVAEKTLVPIEQLYETIGWPLNKKYGHSLDAFKLSITNPDVWNEIQFPTEAVAEELKTYISKRLTPQPTKVRADVEVTCFGYEGIDAIKTALRTAEARNTEETQVKCRLVSPPLYVLTNTCLDKNAGIARLQEAIQDMKTSIEAAGGHLVVKMEPKAVTESDDAELQALMEKRERENAEVSGDESRGARINEQRLITTVMFWMHSMAARWGSRIRNGFLGQFSLYLFRYATWIPPLVVFNGWVAEITQINGPSMYPYFNPHYNESTRRDIVLVSKWYPDRNLKRGMIVTFRNPLNPKGKVVKRVVGIAGDVVRTKAPYPHEYVQVPEGHIWVEGDGDKTKDSNYYGPISACLVTGCVTHILSPWDRFGRVKWWEHNLRPGIKKARYVLEAMVLGFEAASTHHPLQLHPTTASTSTSTIAPSSSPSSLSPTAVADHGLTHQQGFGIITEKDSLRNMTPDDGDLERRPPILQCMLAGGLGGTSGDMLMHSLDTVKTRQQGDPHIPPRYTSLGSSYYTIFRQEGIRRGLYGGWLPALLGSFPGTVLFFGTYEYSKRHMLDYGVQSHLAYLLSGRYNNPYFASGYNYKGMTDAARTIVRREGFSALFHGYKATLYRDMPFSALQFMFYEQAQSWAHNWVGSRDIGWQLELLTGAAAGGLAGSITCPLDVVKTRLQTQVVPEPTIASPIGSGSATTQGSAKDGTIKTSGTTESSTQKLQKRLISTSSPSTHTPRPGAITLDTSSVFTGLRMIYQTEGIAGWFRGVGPRAVWTSIQSGCMLFLYQAILRQLETHMPGEQERSEVA</sequence>
<dbReference type="InterPro" id="IPR018108">
    <property type="entry name" value="MCP_transmembrane"/>
</dbReference>
<evidence type="ECO:0000313" key="20">
    <source>
        <dbReference type="Proteomes" id="UP001303222"/>
    </source>
</evidence>
<comment type="caution">
    <text evidence="19">The sequence shown here is derived from an EMBL/GenBank/DDBJ whole genome shotgun (WGS) entry which is preliminary data.</text>
</comment>
<dbReference type="CDD" id="cd04452">
    <property type="entry name" value="S1_IF2_alpha"/>
    <property type="match status" value="1"/>
</dbReference>
<dbReference type="InterPro" id="IPR024054">
    <property type="entry name" value="TIF2_asu_middle_sf"/>
</dbReference>
<evidence type="ECO:0000256" key="1">
    <source>
        <dbReference type="ARBA" id="ARBA00004141"/>
    </source>
</evidence>
<evidence type="ECO:0000256" key="14">
    <source>
        <dbReference type="ARBA" id="ARBA00060206"/>
    </source>
</evidence>
<organism evidence="19 20">
    <name type="scientific">Pseudoneurospora amorphoporcata</name>
    <dbReference type="NCBI Taxonomy" id="241081"/>
    <lineage>
        <taxon>Eukaryota</taxon>
        <taxon>Fungi</taxon>
        <taxon>Dikarya</taxon>
        <taxon>Ascomycota</taxon>
        <taxon>Pezizomycotina</taxon>
        <taxon>Sordariomycetes</taxon>
        <taxon>Sordariomycetidae</taxon>
        <taxon>Sordariales</taxon>
        <taxon>Sordariaceae</taxon>
        <taxon>Pseudoneurospora</taxon>
    </lineage>
</organism>
<evidence type="ECO:0000313" key="19">
    <source>
        <dbReference type="EMBL" id="KAK3951282.1"/>
    </source>
</evidence>
<dbReference type="Pfam" id="PF00575">
    <property type="entry name" value="S1"/>
    <property type="match status" value="1"/>
</dbReference>
<evidence type="ECO:0000256" key="13">
    <source>
        <dbReference type="ARBA" id="ARBA00023136"/>
    </source>
</evidence>
<evidence type="ECO:0000256" key="7">
    <source>
        <dbReference type="ARBA" id="ARBA00022553"/>
    </source>
</evidence>
<feature type="compositionally biased region" description="Low complexity" evidence="17">
    <location>
        <begin position="516"/>
        <end position="540"/>
    </location>
</feature>
<dbReference type="PROSITE" id="PS50126">
    <property type="entry name" value="S1"/>
    <property type="match status" value="1"/>
</dbReference>
<dbReference type="CDD" id="cd06530">
    <property type="entry name" value="S26_SPase_I"/>
    <property type="match status" value="1"/>
</dbReference>
<dbReference type="InterPro" id="IPR019533">
    <property type="entry name" value="Peptidase_S26"/>
</dbReference>
<dbReference type="SUPFAM" id="SSF116742">
    <property type="entry name" value="eIF2alpha middle domain-like"/>
    <property type="match status" value="1"/>
</dbReference>
<dbReference type="Pfam" id="PF10502">
    <property type="entry name" value="Peptidase_S26"/>
    <property type="match status" value="1"/>
</dbReference>
<evidence type="ECO:0000256" key="11">
    <source>
        <dbReference type="ARBA" id="ARBA00022917"/>
    </source>
</evidence>
<dbReference type="Pfam" id="PF00153">
    <property type="entry name" value="Mito_carr"/>
    <property type="match status" value="4"/>
</dbReference>
<evidence type="ECO:0000256" key="9">
    <source>
        <dbReference type="ARBA" id="ARBA00022792"/>
    </source>
</evidence>
<dbReference type="Pfam" id="PF07541">
    <property type="entry name" value="EIF_2_alpha"/>
    <property type="match status" value="1"/>
</dbReference>
<dbReference type="PANTHER" id="PTHR10602">
    <property type="entry name" value="EUKARYOTIC TRANSLATION INITIATION FACTOR 2 SUBUNIT 1"/>
    <property type="match status" value="1"/>
</dbReference>
<dbReference type="SUPFAM" id="SSF50249">
    <property type="entry name" value="Nucleic acid-binding proteins"/>
    <property type="match status" value="1"/>
</dbReference>
<protein>
    <recommendedName>
        <fullName evidence="4">Eukaryotic translation initiation factor 2 subunit alpha</fullName>
    </recommendedName>
</protein>
<keyword evidence="9" id="KW-0999">Mitochondrion inner membrane</keyword>
<dbReference type="InterPro" id="IPR003029">
    <property type="entry name" value="S1_domain"/>
</dbReference>
<evidence type="ECO:0000256" key="12">
    <source>
        <dbReference type="ARBA" id="ARBA00022989"/>
    </source>
</evidence>
<dbReference type="Gene3D" id="1.50.40.10">
    <property type="entry name" value="Mitochondrial carrier domain"/>
    <property type="match status" value="2"/>
</dbReference>
<dbReference type="InterPro" id="IPR044126">
    <property type="entry name" value="S1_IF2_alpha"/>
</dbReference>
<dbReference type="InterPro" id="IPR036286">
    <property type="entry name" value="LexA/Signal_pep-like_sf"/>
</dbReference>
<reference evidence="19" key="2">
    <citation type="submission" date="2023-06" db="EMBL/GenBank/DDBJ databases">
        <authorList>
            <consortium name="Lawrence Berkeley National Laboratory"/>
            <person name="Mondo S.J."/>
            <person name="Hensen N."/>
            <person name="Bonometti L."/>
            <person name="Westerberg I."/>
            <person name="Brannstrom I.O."/>
            <person name="Guillou S."/>
            <person name="Cros-Aarteil S."/>
            <person name="Calhoun S."/>
            <person name="Haridas S."/>
            <person name="Kuo A."/>
            <person name="Pangilinan J."/>
            <person name="Riley R."/>
            <person name="Labutti K."/>
            <person name="Andreopoulos B."/>
            <person name="Lipzen A."/>
            <person name="Chen C."/>
            <person name="Yanf M."/>
            <person name="Daum C."/>
            <person name="Ng V."/>
            <person name="Clum A."/>
            <person name="Steindorff A."/>
            <person name="Ohm R."/>
            <person name="Martin F."/>
            <person name="Silar P."/>
            <person name="Natvig D."/>
            <person name="Lalanne C."/>
            <person name="Gautier V."/>
            <person name="Ament-Velasquez S.L."/>
            <person name="Kruys A."/>
            <person name="Hutchinson M.I."/>
            <person name="Powell A.J."/>
            <person name="Barry K."/>
            <person name="Miller A.N."/>
            <person name="Grigoriev I.V."/>
            <person name="Debuchy R."/>
            <person name="Gladieux P."/>
            <person name="Thoren M.H."/>
            <person name="Johannesson H."/>
        </authorList>
    </citation>
    <scope>NUCLEOTIDE SEQUENCE</scope>
    <source>
        <strain evidence="19">CBS 626.80</strain>
    </source>
</reference>
<dbReference type="SUPFAM" id="SSF103506">
    <property type="entry name" value="Mitochondrial carrier"/>
    <property type="match status" value="1"/>
</dbReference>
<evidence type="ECO:0000256" key="10">
    <source>
        <dbReference type="ARBA" id="ARBA00022884"/>
    </source>
</evidence>
<dbReference type="SUPFAM" id="SSF51306">
    <property type="entry name" value="LexA/Signal peptidase"/>
    <property type="match status" value="1"/>
</dbReference>
<evidence type="ECO:0000259" key="18">
    <source>
        <dbReference type="PROSITE" id="PS50126"/>
    </source>
</evidence>
<dbReference type="GO" id="GO:0003723">
    <property type="term" value="F:RNA binding"/>
    <property type="evidence" value="ECO:0007669"/>
    <property type="project" value="UniProtKB-KW"/>
</dbReference>
<dbReference type="GO" id="GO:0004252">
    <property type="term" value="F:serine-type endopeptidase activity"/>
    <property type="evidence" value="ECO:0007669"/>
    <property type="project" value="InterPro"/>
</dbReference>
<dbReference type="InterPro" id="IPR012340">
    <property type="entry name" value="NA-bd_OB-fold"/>
</dbReference>
<evidence type="ECO:0000256" key="16">
    <source>
        <dbReference type="PROSITE-ProRule" id="PRU00282"/>
    </source>
</evidence>
<accession>A0AAN6NWR9</accession>
<dbReference type="GO" id="GO:0033290">
    <property type="term" value="C:eukaryotic 48S preinitiation complex"/>
    <property type="evidence" value="ECO:0007669"/>
    <property type="project" value="TreeGrafter"/>
</dbReference>
<dbReference type="Gene3D" id="2.40.50.140">
    <property type="entry name" value="Nucleic acid-binding proteins"/>
    <property type="match status" value="1"/>
</dbReference>
<dbReference type="InterPro" id="IPR024055">
    <property type="entry name" value="TIF2_asu_C"/>
</dbReference>
<evidence type="ECO:0000256" key="5">
    <source>
        <dbReference type="ARBA" id="ARBA00022490"/>
    </source>
</evidence>
<dbReference type="Gene3D" id="1.10.150.190">
    <property type="entry name" value="Translation initiation factor 2, subunit 1, domain 2"/>
    <property type="match status" value="1"/>
</dbReference>
<keyword evidence="6" id="KW-0396">Initiation factor</keyword>
<proteinExistence type="inferred from homology"/>
<gene>
    <name evidence="19" type="ORF">QBC32DRAFT_371288</name>
</gene>
<dbReference type="GO" id="GO:0016020">
    <property type="term" value="C:membrane"/>
    <property type="evidence" value="ECO:0007669"/>
    <property type="project" value="UniProtKB-SubCell"/>
</dbReference>
<keyword evidence="5" id="KW-0963">Cytoplasm</keyword>
<dbReference type="GO" id="GO:0043022">
    <property type="term" value="F:ribosome binding"/>
    <property type="evidence" value="ECO:0007669"/>
    <property type="project" value="TreeGrafter"/>
</dbReference>
<feature type="active site" evidence="15">
    <location>
        <position position="410"/>
    </location>
</feature>
<feature type="domain" description="S1 motif" evidence="18">
    <location>
        <begin position="22"/>
        <end position="83"/>
    </location>
</feature>
<evidence type="ECO:0000256" key="2">
    <source>
        <dbReference type="ARBA" id="ARBA00004514"/>
    </source>
</evidence>
<keyword evidence="11" id="KW-0648">Protein biosynthesis</keyword>
<keyword evidence="8 16" id="KW-0812">Transmembrane</keyword>
<dbReference type="InterPro" id="IPR023395">
    <property type="entry name" value="MCP_dom_sf"/>
</dbReference>
<dbReference type="PRINTS" id="PR00727">
    <property type="entry name" value="LEADERPTASE"/>
</dbReference>
<name>A0AAN6NWR9_9PEZI</name>
<reference evidence="19" key="1">
    <citation type="journal article" date="2023" name="Mol. Phylogenet. Evol.">
        <title>Genome-scale phylogeny and comparative genomics of the fungal order Sordariales.</title>
        <authorList>
            <person name="Hensen N."/>
            <person name="Bonometti L."/>
            <person name="Westerberg I."/>
            <person name="Brannstrom I.O."/>
            <person name="Guillou S."/>
            <person name="Cros-Aarteil S."/>
            <person name="Calhoun S."/>
            <person name="Haridas S."/>
            <person name="Kuo A."/>
            <person name="Mondo S."/>
            <person name="Pangilinan J."/>
            <person name="Riley R."/>
            <person name="LaButti K."/>
            <person name="Andreopoulos B."/>
            <person name="Lipzen A."/>
            <person name="Chen C."/>
            <person name="Yan M."/>
            <person name="Daum C."/>
            <person name="Ng V."/>
            <person name="Clum A."/>
            <person name="Steindorff A."/>
            <person name="Ohm R.A."/>
            <person name="Martin F."/>
            <person name="Silar P."/>
            <person name="Natvig D.O."/>
            <person name="Lalanne C."/>
            <person name="Gautier V."/>
            <person name="Ament-Velasquez S.L."/>
            <person name="Kruys A."/>
            <person name="Hutchinson M.I."/>
            <person name="Powell A.J."/>
            <person name="Barry K."/>
            <person name="Miller A.N."/>
            <person name="Grigoriev I.V."/>
            <person name="Debuchy R."/>
            <person name="Gladieux P."/>
            <person name="Hiltunen Thoren M."/>
            <person name="Johannesson H."/>
        </authorList>
    </citation>
    <scope>NUCLEOTIDE SEQUENCE</scope>
    <source>
        <strain evidence="19">CBS 626.80</strain>
    </source>
</reference>
<feature type="compositionally biased region" description="Low complexity" evidence="17">
    <location>
        <begin position="827"/>
        <end position="838"/>
    </location>
</feature>
<dbReference type="InterPro" id="IPR011488">
    <property type="entry name" value="TIF_2_asu"/>
</dbReference>
<feature type="compositionally biased region" description="Polar residues" evidence="17">
    <location>
        <begin position="793"/>
        <end position="820"/>
    </location>
</feature>
<evidence type="ECO:0000256" key="4">
    <source>
        <dbReference type="ARBA" id="ARBA00020409"/>
    </source>
</evidence>
<comment type="function">
    <text evidence="14">eIF-2 functions in the early steps of protein synthesis by forming a ternary complex with GTP and initiator tRNA. This complex binds to a 40S ribosomal subunit, followed by mRNA binding to form a 43S pre-initiation complex. Junction of the 60S ribosomal subunit to form the 80S initiation complex is preceded by hydrolysis of the GTP bound to eIF-2 and release of an eIF-2-GDP binary complex. In order for eIF-2 to recycle and catalyze another round of initiation, the GDP bound to eIF-2 must exchange with GTP by way of a reaction catalyzed by eIF2B.</text>
</comment>
<keyword evidence="20" id="KW-1185">Reference proteome</keyword>
<dbReference type="GO" id="GO:0005850">
    <property type="term" value="C:eukaryotic translation initiation factor 2 complex"/>
    <property type="evidence" value="ECO:0007669"/>
    <property type="project" value="TreeGrafter"/>
</dbReference>
<feature type="repeat" description="Solcar" evidence="16">
    <location>
        <begin position="748"/>
        <end position="892"/>
    </location>
</feature>
<evidence type="ECO:0000256" key="6">
    <source>
        <dbReference type="ARBA" id="ARBA00022540"/>
    </source>
</evidence>